<keyword evidence="2" id="KW-0472">Membrane</keyword>
<proteinExistence type="predicted"/>
<dbReference type="AlphaFoldDB" id="A0A074LLG0"/>
<feature type="region of interest" description="Disordered" evidence="1">
    <location>
        <begin position="86"/>
        <end position="126"/>
    </location>
</feature>
<evidence type="ECO:0000313" key="4">
    <source>
        <dbReference type="Proteomes" id="UP000027931"/>
    </source>
</evidence>
<dbReference type="RefSeq" id="WP_038088914.1">
    <property type="nucleotide sequence ID" value="NZ_JMIR01000016.1"/>
</dbReference>
<comment type="caution">
    <text evidence="3">The sequence shown here is derived from an EMBL/GenBank/DDBJ whole genome shotgun (WGS) entry which is preliminary data.</text>
</comment>
<evidence type="ECO:0000256" key="2">
    <source>
        <dbReference type="SAM" id="Phobius"/>
    </source>
</evidence>
<protein>
    <submittedName>
        <fullName evidence="3">Uncharacterized protein</fullName>
    </submittedName>
</protein>
<gene>
    <name evidence="3" type="ORF">EL26_12735</name>
</gene>
<feature type="compositionally biased region" description="Acidic residues" evidence="1">
    <location>
        <begin position="98"/>
        <end position="108"/>
    </location>
</feature>
<dbReference type="STRING" id="1157490.EL26_12735"/>
<name>A0A074LLG0_9BACL</name>
<keyword evidence="2" id="KW-0812">Transmembrane</keyword>
<reference evidence="3 4" key="1">
    <citation type="journal article" date="2013" name="Int. J. Syst. Evol. Microbiol.">
        <title>Tumebacillus flagellatus sp. nov., an alpha-amylase/pullulanase-producing bacterium isolated from cassava wastewater.</title>
        <authorList>
            <person name="Wang Q."/>
            <person name="Xie N."/>
            <person name="Qin Y."/>
            <person name="Shen N."/>
            <person name="Zhu J."/>
            <person name="Mi H."/>
            <person name="Huang R."/>
        </authorList>
    </citation>
    <scope>NUCLEOTIDE SEQUENCE [LARGE SCALE GENOMIC DNA]</scope>
    <source>
        <strain evidence="3 4">GST4</strain>
    </source>
</reference>
<feature type="transmembrane region" description="Helical" evidence="2">
    <location>
        <begin position="12"/>
        <end position="33"/>
    </location>
</feature>
<keyword evidence="2" id="KW-1133">Transmembrane helix</keyword>
<evidence type="ECO:0000313" key="3">
    <source>
        <dbReference type="EMBL" id="KEO82956.1"/>
    </source>
</evidence>
<dbReference type="Proteomes" id="UP000027931">
    <property type="component" value="Unassembled WGS sequence"/>
</dbReference>
<keyword evidence="4" id="KW-1185">Reference proteome</keyword>
<dbReference type="EMBL" id="JMIR01000016">
    <property type="protein sequence ID" value="KEO82956.1"/>
    <property type="molecule type" value="Genomic_DNA"/>
</dbReference>
<organism evidence="3 4">
    <name type="scientific">Tumebacillus flagellatus</name>
    <dbReference type="NCBI Taxonomy" id="1157490"/>
    <lineage>
        <taxon>Bacteria</taxon>
        <taxon>Bacillati</taxon>
        <taxon>Bacillota</taxon>
        <taxon>Bacilli</taxon>
        <taxon>Bacillales</taxon>
        <taxon>Alicyclobacillaceae</taxon>
        <taxon>Tumebacillus</taxon>
    </lineage>
</organism>
<evidence type="ECO:0000256" key="1">
    <source>
        <dbReference type="SAM" id="MobiDB-lite"/>
    </source>
</evidence>
<dbReference type="OrthoDB" id="2382202at2"/>
<accession>A0A074LLG0</accession>
<feature type="transmembrane region" description="Helical" evidence="2">
    <location>
        <begin position="39"/>
        <end position="57"/>
    </location>
</feature>
<sequence length="142" mass="15352">MDTNKRKPADIGIPVAFGVVGFFFTGGLSLAAGNTVVTSIFRGAVGLFGAFFLGYIIRVALKTFVGSQEDAHAEVLGKHLDLLLPEQPQKKGAKSSNEESEETSEDISAEFVPWNSNPVSAKDKFEEIDPEKLADALRHLDE</sequence>